<feature type="domain" description="DUF5979" evidence="4">
    <location>
        <begin position="2506"/>
        <end position="2621"/>
    </location>
</feature>
<evidence type="ECO:0000313" key="6">
    <source>
        <dbReference type="Proteomes" id="UP000552883"/>
    </source>
</evidence>
<feature type="domain" description="DUF5979" evidence="4">
    <location>
        <begin position="2157"/>
        <end position="2266"/>
    </location>
</feature>
<sequence length="3238" mass="334465">MPAVAFVTLAGLLAPFAVLQSAVAAEGDIDEPVLVQFEKDAIPANPTAVVPGGTVTYQFTVNCSSLETDCLNLTLEDVVPEPLELQSVTTAQSIPPIDVDITGNAFTVRIIDDLDGPAGTLVGLQAGTGIQLNATATVPADLSADWDGVVVDNTATVTVSNREDLTLDPPRRSTLESSAQVVFAVTRTLASQVTKTVTPESATAVLGTSVAIALGATNTSNGSVDSLVIQEPSNTASTVLDLLQPSGISGVTMPSGADRVRVDWFNGTTWSTGTPSVTAALPSGVAPADIQALRFVFTSSTGGRIAIGATAALTLDTQLSAAAAAVTEPTTITNTASSWVTFASDNTTPVQATDSIVIGPPSIRPIATKQFDVNSIIGGQQVRAEIGGSNGGDFGLKELTITEPAPGSTSLADQGLTFDGWVQADIEWPVGATSAEVSYRYEGDLDFSAPIVTTTADTLPDPVDAALVTDIRVRFLSTLPGGMAPGQYAVLPFLAMTDAVLSDATETNTVRVDVVTLADETDSAEADDDLTRRTARVNTSIAKTASPDELYGIAGATSLISIPARVTPLPAAVVDPTASTVGSTALVITDPLDAGTDEFWNWFDLRAIVATAVPGSTTLSVEYFDGTDWLPLPGATGIVGPTFLSTTIDPAIRSELEGIRFTYRHVDYDTLGTLLNPGFSAQPNLSVSLRDQLRDGTGEAASGTRTETVVIDNPAQSRVANPTADPTEATADTTESITLLPTATEGGTGGPGGNVTAIAKRWLPVTSTGIEAVNARSADEATVEISWGTGGAAFDSVVVADTASDPATTSVADTVFEAFDLVRIPAITPAMDPLLTYDRIVAVELYLPGSGWTPASGNPCAGSACDGTFPGYTLTASESANATGVRLIVEESPTRGSRIGTNPLAPPVGTGVAPSMSLSRDLRLVFEVRDVRRSDPSVAVLGSTREAEYNLPGDFGLVRNSALMQGRDAAEAVLLSRTASDDILILDTPLTVDITKTWVDGPLGTPPDGTPQSLYPRARMTIEATNESVSRVDELAIVDPVGGTDPFDAVNLFDIVTLTVPSGATASEVLLTREGGGVTSHTVSAALALTTAQLADVVGIEVVHTGRIDVQASTRLVIDTQLRPTLRSDAGTRVDSTSSPIVDNTAQARIVDPGGVIAPPLGEANYTLLAEDSASVAVVDFTYGVTATKGIVADTTATPSTPATQIDGNSRVATVTLTGQPSGTVRSTDMLFEDISPTFWNAYSFTAFGSHSFATPINRVKLDVLIGVDYSVDPGTGDLIVECAGSTDLSACWVEGTLASSLALPTLPPGATVADIRGIRAQYTRADGAAWERPFNPSQTLRFTVTRRDTLVEPVDEPVPSTLYIYTQPAPGETEIGVFTNDLTVTSWADNGTDAPLWEATDNDTKQILFQHRPAKVQIIKTPFGPLTLGAPIPYEIEVTNRGSGLDKQLTGLEIVDLIPVDGQGPQLVLPLDPETSLPYEPADIIELTVLDEANQPVAAPSFTATLGTAEVTGQPLTITIDPAFVLEHDWTLTISAPLQFRQFFEAGSATENFVLNSATVTSDQPFDECTPATDTVLDPTIFEVASCTATTRVWALPSAPMTIIKGVKGVEAGPLGTDGLPLIDPATGAPYDDLGVIKTVPSNPADCSAPTLAVDGELYYRYPCVPITRPGGEEEWVGYFFNAGNVRVYQISSIDVLPRENDRGVIINDARSSRWAPILLERPRLVGYPDEALTVYYTDRLDMATPACNGADIQNDLGMSPTSDPPMVEAYWPCVSSAAAGGLLDRANPSTGWRVMPDAPSTALLESVVALKFVIDFEVGGITPVGLAPGEAVSIAYRTRTALEPVLRETNANLARDSIAYNSIAGAARGFDGVNDLPYRFVTEPRKVGVALATGAVDLAKVVDGTGERFAPGTFQVALACTVDIDGAGTEHDPEPIQLLSSTGANRSPFTLTGDAAATRILGIPLYAVCDVSEVGTTGATETVISPEQVVSRALPSSPSTVFNPVPAFDDRPAIEQSTVTNTYEEASITITKTVNMNGAVNEAGNPVSPGSFAFSIACTYDNGSGPTAVTMTPSTFTLSHGGSRTYTDLPAGAVCTVTETTTRSATVTKVVTVGGVAGSSTSGAIASNIVLAPDTAGGAPTNQVDYTNTIAVGSLSVTKAITGAGAAEYGDGTFTVRVSCTRTGASATPTTVGAPANSVWWGTFTLDNSNPPSSLTRTIDNIPAGSVCVITEPNNAGATAVTLPSNATITANSTVARTITNRFDLASLTVGKTVQTAAVDAEGNPVYPADPFAYEVACTFQSQTVLASGFSSSPMTFTLRHGETRTLTGLPAGGSCTVTETNTQGADSTSILRTVNSTQTSIDGVTTTIASLAADATNPVTRNSTQFTNRYGVSSFTITKDVIGGGVDQFAPASFTAALYCETADGVVSFDGDVVVAADGVTTIENLADGSTCTVFERDVELTGADAHRIVDDEGTVIDGVDIVITADEPGRVTLENYYLTGELEVSKTVLGAGAAFGDGPFEVTLACERDGIAVDIAGGATRSITAGGTASYTLLPSGAECTLTETDPAGATSSRILDENGAELTDDVATGTTFTVVVDDSVLLDNQTQPAREVENTFELASLTVSKSVDSSAVDQSGTAVAYGPFPVTVDCLFEGAAVYGTGYDADTPMAQSLADGASWTIEGLPNGATCTVTETDAMDAAGTTLTVVVDGGDPDTVEGTDTSVVLGTTSSVAIENAYDVGSLTVTKAVTGAGADAWADAPFQLDVRCVLDDASGERTVFEQSYTLQRGDDPVLIENLAAGALCSVTESATGGASATTIVVDGGDPVADLTADVLIGDGGHEVTVTNTFLLGEVSVSKVRDGEGAATWGAGPFEVELSCTRDIDGVEQAIEIPGGATRELSSDSLYEASWTGLPHDAECSAVETRTAGATSSAIDLDVVTVGSEPVGFVVTNTFDVGSVAVEKTFAGDGTGQFVRGAFQASLACTLEIDGVVTALDIPGGATRELTTANGYRASWEQIPAGAACVVTESRTGGATSTAITDGEFTVVAGEQHTVGIENTFLLAAFSVTKELAGPFAFEASDSVFIIETSCMWERDGVLVPMLPGDWWTEGGGDGDLGGADGDSADPTEQPTGVRSEISDGVTITFENLPATAVCSIAEVDSGGATGQLLWLDGVLQLGDLALAGGANDSTLTNVFMITLAETGVEIVFTLWLIGALLFLGAVLLLLARRRAAAL</sequence>
<keyword evidence="2" id="KW-1133">Transmembrane helix</keyword>
<dbReference type="Pfam" id="PF19407">
    <property type="entry name" value="DUF5979"/>
    <property type="match status" value="10"/>
</dbReference>
<evidence type="ECO:0000313" key="5">
    <source>
        <dbReference type="EMBL" id="MBB5617843.1"/>
    </source>
</evidence>
<evidence type="ECO:0000259" key="4">
    <source>
        <dbReference type="Pfam" id="PF19407"/>
    </source>
</evidence>
<dbReference type="OrthoDB" id="3751233at2"/>
<evidence type="ECO:0000256" key="3">
    <source>
        <dbReference type="SAM" id="SignalP"/>
    </source>
</evidence>
<protein>
    <recommendedName>
        <fullName evidence="4">DUF5979 domain-containing protein</fullName>
    </recommendedName>
</protein>
<gene>
    <name evidence="5" type="ORF">BJ959_001339</name>
</gene>
<feature type="transmembrane region" description="Helical" evidence="2">
    <location>
        <begin position="3210"/>
        <end position="3231"/>
    </location>
</feature>
<keyword evidence="6" id="KW-1185">Reference proteome</keyword>
<feature type="domain" description="DUF5979" evidence="4">
    <location>
        <begin position="2963"/>
        <end position="3064"/>
    </location>
</feature>
<feature type="domain" description="DUF5979" evidence="4">
    <location>
        <begin position="2747"/>
        <end position="2853"/>
    </location>
</feature>
<evidence type="ECO:0000256" key="1">
    <source>
        <dbReference type="SAM" id="MobiDB-lite"/>
    </source>
</evidence>
<dbReference type="InterPro" id="IPR046022">
    <property type="entry name" value="DUF5979"/>
</dbReference>
<keyword evidence="2" id="KW-0472">Membrane</keyword>
<feature type="signal peptide" evidence="3">
    <location>
        <begin position="1"/>
        <end position="24"/>
    </location>
</feature>
<feature type="domain" description="DUF5979" evidence="4">
    <location>
        <begin position="2398"/>
        <end position="2501"/>
    </location>
</feature>
<feature type="compositionally biased region" description="Low complexity" evidence="1">
    <location>
        <begin position="722"/>
        <end position="732"/>
    </location>
</feature>
<feature type="domain" description="DUF5979" evidence="4">
    <location>
        <begin position="2030"/>
        <end position="2152"/>
    </location>
</feature>
<comment type="caution">
    <text evidence="5">The sequence shown here is derived from an EMBL/GenBank/DDBJ whole genome shotgun (WGS) entry which is preliminary data.</text>
</comment>
<dbReference type="EMBL" id="JACHBS010000001">
    <property type="protein sequence ID" value="MBB5617843.1"/>
    <property type="molecule type" value="Genomic_DNA"/>
</dbReference>
<feature type="chain" id="PRO_5032753483" description="DUF5979 domain-containing protein" evidence="3">
    <location>
        <begin position="25"/>
        <end position="3238"/>
    </location>
</feature>
<keyword evidence="2" id="KW-0812">Transmembrane</keyword>
<feature type="region of interest" description="Disordered" evidence="1">
    <location>
        <begin position="713"/>
        <end position="732"/>
    </location>
</feature>
<feature type="compositionally biased region" description="Gly residues" evidence="1">
    <location>
        <begin position="3113"/>
        <end position="3124"/>
    </location>
</feature>
<dbReference type="Gene3D" id="2.60.40.1140">
    <property type="entry name" value="Collagen-binding surface protein Cna, B-type domain"/>
    <property type="match status" value="4"/>
</dbReference>
<organism evidence="5 6">
    <name type="scientific">Microcella frigidaquae</name>
    <dbReference type="NCBI Taxonomy" id="424758"/>
    <lineage>
        <taxon>Bacteria</taxon>
        <taxon>Bacillati</taxon>
        <taxon>Actinomycetota</taxon>
        <taxon>Actinomycetes</taxon>
        <taxon>Micrococcales</taxon>
        <taxon>Microbacteriaceae</taxon>
        <taxon>Microcella</taxon>
    </lineage>
</organism>
<dbReference type="RefSeq" id="WP_153983070.1">
    <property type="nucleotide sequence ID" value="NZ_BAAANZ010000021.1"/>
</dbReference>
<feature type="region of interest" description="Disordered" evidence="1">
    <location>
        <begin position="3113"/>
        <end position="3137"/>
    </location>
</feature>
<accession>A0A840X5N1</accession>
<proteinExistence type="predicted"/>
<evidence type="ECO:0000256" key="2">
    <source>
        <dbReference type="SAM" id="Phobius"/>
    </source>
</evidence>
<reference evidence="5 6" key="1">
    <citation type="submission" date="2020-08" db="EMBL/GenBank/DDBJ databases">
        <title>Sequencing the genomes of 1000 actinobacteria strains.</title>
        <authorList>
            <person name="Klenk H.-P."/>
        </authorList>
    </citation>
    <scope>NUCLEOTIDE SEQUENCE [LARGE SCALE GENOMIC DNA]</scope>
    <source>
        <strain evidence="5 6">DSM 23889</strain>
    </source>
</reference>
<dbReference type="Proteomes" id="UP000552883">
    <property type="component" value="Unassembled WGS sequence"/>
</dbReference>
<feature type="domain" description="DUF5979" evidence="4">
    <location>
        <begin position="1899"/>
        <end position="2026"/>
    </location>
</feature>
<feature type="domain" description="DUF5979" evidence="4">
    <location>
        <begin position="2270"/>
        <end position="2393"/>
    </location>
</feature>
<feature type="domain" description="DUF5979" evidence="4">
    <location>
        <begin position="2858"/>
        <end position="2959"/>
    </location>
</feature>
<feature type="domain" description="DUF5979" evidence="4">
    <location>
        <begin position="2626"/>
        <end position="2743"/>
    </location>
</feature>
<name>A0A840X5N1_9MICO</name>
<keyword evidence="3" id="KW-0732">Signal</keyword>